<dbReference type="InParanoid" id="A0A7I4DDF3"/>
<sequence length="65" mass="7670">MNGEVENSAAQRARCWLNVASSASISRITNHSPLRKRRSCTRNQRKKTCRSRKRMMKSRDYELEK</sequence>
<reference evidence="2 3" key="1">
    <citation type="journal article" date="2008" name="Science">
        <title>The Physcomitrella genome reveals evolutionary insights into the conquest of land by plants.</title>
        <authorList>
            <person name="Rensing S."/>
            <person name="Lang D."/>
            <person name="Zimmer A."/>
            <person name="Terry A."/>
            <person name="Salamov A."/>
            <person name="Shapiro H."/>
            <person name="Nishiyama T."/>
            <person name="Perroud P.-F."/>
            <person name="Lindquist E."/>
            <person name="Kamisugi Y."/>
            <person name="Tanahashi T."/>
            <person name="Sakakibara K."/>
            <person name="Fujita T."/>
            <person name="Oishi K."/>
            <person name="Shin-I T."/>
            <person name="Kuroki Y."/>
            <person name="Toyoda A."/>
            <person name="Suzuki Y."/>
            <person name="Hashimoto A."/>
            <person name="Yamaguchi K."/>
            <person name="Sugano A."/>
            <person name="Kohara Y."/>
            <person name="Fujiyama A."/>
            <person name="Anterola A."/>
            <person name="Aoki S."/>
            <person name="Ashton N."/>
            <person name="Barbazuk W.B."/>
            <person name="Barker E."/>
            <person name="Bennetzen J."/>
            <person name="Bezanilla M."/>
            <person name="Blankenship R."/>
            <person name="Cho S.H."/>
            <person name="Dutcher S."/>
            <person name="Estelle M."/>
            <person name="Fawcett J.A."/>
            <person name="Gundlach H."/>
            <person name="Hanada K."/>
            <person name="Heyl A."/>
            <person name="Hicks K.A."/>
            <person name="Hugh J."/>
            <person name="Lohr M."/>
            <person name="Mayer K."/>
            <person name="Melkozernov A."/>
            <person name="Murata T."/>
            <person name="Nelson D."/>
            <person name="Pils B."/>
            <person name="Prigge M."/>
            <person name="Reiss B."/>
            <person name="Renner T."/>
            <person name="Rombauts S."/>
            <person name="Rushton P."/>
            <person name="Sanderfoot A."/>
            <person name="Schween G."/>
            <person name="Shiu S.-H."/>
            <person name="Stueber K."/>
            <person name="Theodoulou F.L."/>
            <person name="Tu H."/>
            <person name="Van de Peer Y."/>
            <person name="Verrier P.J."/>
            <person name="Waters E."/>
            <person name="Wood A."/>
            <person name="Yang L."/>
            <person name="Cove D."/>
            <person name="Cuming A."/>
            <person name="Hasebe M."/>
            <person name="Lucas S."/>
            <person name="Mishler D.B."/>
            <person name="Reski R."/>
            <person name="Grigoriev I."/>
            <person name="Quatrano R.S."/>
            <person name="Boore J.L."/>
        </authorList>
    </citation>
    <scope>NUCLEOTIDE SEQUENCE [LARGE SCALE GENOMIC DNA]</scope>
    <source>
        <strain evidence="2 3">cv. Gransden 2004</strain>
    </source>
</reference>
<accession>A0A7I4DDF3</accession>
<name>A0A7I4DDF3_PHYPA</name>
<dbReference type="AlphaFoldDB" id="A0A7I4DDF3"/>
<evidence type="ECO:0000256" key="1">
    <source>
        <dbReference type="SAM" id="MobiDB-lite"/>
    </source>
</evidence>
<evidence type="ECO:0000313" key="2">
    <source>
        <dbReference type="EnsemblPlants" id="Pp3c3_26960V3.2"/>
    </source>
</evidence>
<evidence type="ECO:0000313" key="3">
    <source>
        <dbReference type="Proteomes" id="UP000006727"/>
    </source>
</evidence>
<keyword evidence="3" id="KW-1185">Reference proteome</keyword>
<proteinExistence type="predicted"/>
<dbReference type="EnsemblPlants" id="Pp3c3_26960V3.2">
    <property type="protein sequence ID" value="Pp3c3_26960V3.2"/>
    <property type="gene ID" value="Pp3c3_26960"/>
</dbReference>
<organism evidence="2 3">
    <name type="scientific">Physcomitrium patens</name>
    <name type="common">Spreading-leaved earth moss</name>
    <name type="synonym">Physcomitrella patens</name>
    <dbReference type="NCBI Taxonomy" id="3218"/>
    <lineage>
        <taxon>Eukaryota</taxon>
        <taxon>Viridiplantae</taxon>
        <taxon>Streptophyta</taxon>
        <taxon>Embryophyta</taxon>
        <taxon>Bryophyta</taxon>
        <taxon>Bryophytina</taxon>
        <taxon>Bryopsida</taxon>
        <taxon>Funariidae</taxon>
        <taxon>Funariales</taxon>
        <taxon>Funariaceae</taxon>
        <taxon>Physcomitrium</taxon>
    </lineage>
</organism>
<feature type="compositionally biased region" description="Basic residues" evidence="1">
    <location>
        <begin position="33"/>
        <end position="56"/>
    </location>
</feature>
<protein>
    <submittedName>
        <fullName evidence="2">Uncharacterized protein</fullName>
    </submittedName>
</protein>
<feature type="region of interest" description="Disordered" evidence="1">
    <location>
        <begin position="32"/>
        <end position="65"/>
    </location>
</feature>
<dbReference type="Gramene" id="Pp3c3_26960V3.2">
    <property type="protein sequence ID" value="Pp3c3_26960V3.2"/>
    <property type="gene ID" value="Pp3c3_26960"/>
</dbReference>
<dbReference type="EMBL" id="ABEU02000003">
    <property type="status" value="NOT_ANNOTATED_CDS"/>
    <property type="molecule type" value="Genomic_DNA"/>
</dbReference>
<reference evidence="2" key="3">
    <citation type="submission" date="2020-12" db="UniProtKB">
        <authorList>
            <consortium name="EnsemblPlants"/>
        </authorList>
    </citation>
    <scope>IDENTIFICATION</scope>
</reference>
<reference evidence="2 3" key="2">
    <citation type="journal article" date="2018" name="Plant J.">
        <title>The Physcomitrella patens chromosome-scale assembly reveals moss genome structure and evolution.</title>
        <authorList>
            <person name="Lang D."/>
            <person name="Ullrich K.K."/>
            <person name="Murat F."/>
            <person name="Fuchs J."/>
            <person name="Jenkins J."/>
            <person name="Haas F.B."/>
            <person name="Piednoel M."/>
            <person name="Gundlach H."/>
            <person name="Van Bel M."/>
            <person name="Meyberg R."/>
            <person name="Vives C."/>
            <person name="Morata J."/>
            <person name="Symeonidi A."/>
            <person name="Hiss M."/>
            <person name="Muchero W."/>
            <person name="Kamisugi Y."/>
            <person name="Saleh O."/>
            <person name="Blanc G."/>
            <person name="Decker E.L."/>
            <person name="van Gessel N."/>
            <person name="Grimwood J."/>
            <person name="Hayes R.D."/>
            <person name="Graham S.W."/>
            <person name="Gunter L.E."/>
            <person name="McDaniel S.F."/>
            <person name="Hoernstein S.N.W."/>
            <person name="Larsson A."/>
            <person name="Li F.W."/>
            <person name="Perroud P.F."/>
            <person name="Phillips J."/>
            <person name="Ranjan P."/>
            <person name="Rokshar D.S."/>
            <person name="Rothfels C.J."/>
            <person name="Schneider L."/>
            <person name="Shu S."/>
            <person name="Stevenson D.W."/>
            <person name="Thummler F."/>
            <person name="Tillich M."/>
            <person name="Villarreal Aguilar J.C."/>
            <person name="Widiez T."/>
            <person name="Wong G.K."/>
            <person name="Wymore A."/>
            <person name="Zhang Y."/>
            <person name="Zimmer A.D."/>
            <person name="Quatrano R.S."/>
            <person name="Mayer K.F.X."/>
            <person name="Goodstein D."/>
            <person name="Casacuberta J.M."/>
            <person name="Vandepoele K."/>
            <person name="Reski R."/>
            <person name="Cuming A.C."/>
            <person name="Tuskan G.A."/>
            <person name="Maumus F."/>
            <person name="Salse J."/>
            <person name="Schmutz J."/>
            <person name="Rensing S.A."/>
        </authorList>
    </citation>
    <scope>NUCLEOTIDE SEQUENCE [LARGE SCALE GENOMIC DNA]</scope>
    <source>
        <strain evidence="2 3">cv. Gransden 2004</strain>
    </source>
</reference>
<dbReference type="Proteomes" id="UP000006727">
    <property type="component" value="Chromosome 3"/>
</dbReference>